<evidence type="ECO:0000259" key="15">
    <source>
        <dbReference type="PROSITE" id="PS50836"/>
    </source>
</evidence>
<dbReference type="PROSITE" id="PS50939">
    <property type="entry name" value="CYTOCHROME_B561"/>
    <property type="match status" value="1"/>
</dbReference>
<name>A0AA89AYH9_9ASTE</name>
<feature type="chain" id="PRO_5041705656" description="Cytochrome b561 and DOMON domain-containing protein" evidence="14">
    <location>
        <begin position="24"/>
        <end position="404"/>
    </location>
</feature>
<evidence type="ECO:0000256" key="9">
    <source>
        <dbReference type="ARBA" id="ARBA00053871"/>
    </source>
</evidence>
<feature type="binding site" description="axial binding residue" evidence="11">
    <location>
        <position position="309"/>
    </location>
    <ligand>
        <name>heme b</name>
        <dbReference type="ChEBI" id="CHEBI:60344"/>
        <label>1</label>
    </ligand>
    <ligandPart>
        <name>Fe</name>
        <dbReference type="ChEBI" id="CHEBI:18248"/>
    </ligandPart>
</feature>
<dbReference type="CDD" id="cd09629">
    <property type="entry name" value="DOMON_CIL1_like"/>
    <property type="match status" value="1"/>
</dbReference>
<feature type="binding site" description="axial binding residue" evidence="11">
    <location>
        <position position="241"/>
    </location>
    <ligand>
        <name>heme b</name>
        <dbReference type="ChEBI" id="CHEBI:60344"/>
        <label>1</label>
    </ligand>
    <ligandPart>
        <name>Fe</name>
        <dbReference type="ChEBI" id="CHEBI:18248"/>
    </ligandPart>
</feature>
<comment type="cofactor">
    <cofactor evidence="10">
        <name>heme b</name>
        <dbReference type="ChEBI" id="CHEBI:60344"/>
    </cofactor>
    <text evidence="10">Binds 2 heme b groups non-covalently.</text>
</comment>
<protein>
    <recommendedName>
        <fullName evidence="10">Cytochrome b561 and DOMON domain-containing protein</fullName>
    </recommendedName>
</protein>
<dbReference type="SMART" id="SM00665">
    <property type="entry name" value="B561"/>
    <property type="match status" value="1"/>
</dbReference>
<evidence type="ECO:0000313" key="18">
    <source>
        <dbReference type="Proteomes" id="UP001188597"/>
    </source>
</evidence>
<dbReference type="Pfam" id="PF03188">
    <property type="entry name" value="Cytochrom_B561"/>
    <property type="match status" value="1"/>
</dbReference>
<accession>A0AA89AYH9</accession>
<dbReference type="Proteomes" id="UP001188597">
    <property type="component" value="Unassembled WGS sequence"/>
</dbReference>
<dbReference type="PIRSF" id="PIRSF037471">
    <property type="entry name" value="UCP037471"/>
    <property type="match status" value="1"/>
</dbReference>
<sequence length="404" mass="44136">MDRFLKTVLFSCILVSVFVSSYAQSCSVSNNVFTSCNTLPVLNSYLYWNYHQANHTADIAYRQTGVTSSQWVAWALNVGGSGMVGAQCLVAFTNSSGLVRAYTTPVNGYNPSMTEGALSFNVPRISAELNNGEMVIFATLQLPTGRTSFDQVWQVGPVSGDTPREHAQTSANQASKGTVDFASGSTTSSSGGGGVGSRQRKKNVHGVLNVVSWGILVPIGAMTARYLKVFKSADPAWFYVHVACQCSAYIVGVAGWATGLKLGSESPMVYDTHRNIGITLFCLGTLQVFALLLRPKKDHKFRFYWNLYHWSVGYAVIILSIVNIFKGFDILDPEKKWKRAYIGVLIFLGATAVLLEAFTWFVVIKRKKSDTEKYPHVATRNGVNGYGGASGVNEYGGTRSRQEI</sequence>
<feature type="binding site" description="axial binding residue" evidence="11">
    <location>
        <position position="273"/>
    </location>
    <ligand>
        <name>heme b</name>
        <dbReference type="ChEBI" id="CHEBI:60344"/>
        <label>1</label>
    </ligand>
    <ligandPart>
        <name>Fe</name>
        <dbReference type="ChEBI" id="CHEBI:18248"/>
    </ligandPart>
</feature>
<dbReference type="AlphaFoldDB" id="A0AA89AYH9"/>
<evidence type="ECO:0000256" key="3">
    <source>
        <dbReference type="ARBA" id="ARBA00022692"/>
    </source>
</evidence>
<evidence type="ECO:0000256" key="8">
    <source>
        <dbReference type="ARBA" id="ARBA00023136"/>
    </source>
</evidence>
<evidence type="ECO:0000256" key="7">
    <source>
        <dbReference type="ARBA" id="ARBA00022989"/>
    </source>
</evidence>
<dbReference type="GO" id="GO:0016020">
    <property type="term" value="C:membrane"/>
    <property type="evidence" value="ECO:0007669"/>
    <property type="project" value="UniProtKB-SubCell"/>
</dbReference>
<keyword evidence="6 10" id="KW-0249">Electron transport</keyword>
<organism evidence="17 18">
    <name type="scientific">Escallonia herrerae</name>
    <dbReference type="NCBI Taxonomy" id="1293975"/>
    <lineage>
        <taxon>Eukaryota</taxon>
        <taxon>Viridiplantae</taxon>
        <taxon>Streptophyta</taxon>
        <taxon>Embryophyta</taxon>
        <taxon>Tracheophyta</taxon>
        <taxon>Spermatophyta</taxon>
        <taxon>Magnoliopsida</taxon>
        <taxon>eudicotyledons</taxon>
        <taxon>Gunneridae</taxon>
        <taxon>Pentapetalae</taxon>
        <taxon>asterids</taxon>
        <taxon>campanulids</taxon>
        <taxon>Escalloniales</taxon>
        <taxon>Escalloniaceae</taxon>
        <taxon>Escallonia</taxon>
    </lineage>
</organism>
<evidence type="ECO:0000256" key="14">
    <source>
        <dbReference type="SAM" id="SignalP"/>
    </source>
</evidence>
<keyword evidence="11" id="KW-0408">Iron</keyword>
<keyword evidence="2 10" id="KW-0813">Transport</keyword>
<keyword evidence="5 14" id="KW-0732">Signal</keyword>
<keyword evidence="3 13" id="KW-0812">Transmembrane</keyword>
<dbReference type="PROSITE" id="PS50836">
    <property type="entry name" value="DOMON"/>
    <property type="match status" value="1"/>
</dbReference>
<keyword evidence="18" id="KW-1185">Reference proteome</keyword>
<feature type="binding site" description="axial binding residue" evidence="11">
    <location>
        <position position="205"/>
    </location>
    <ligand>
        <name>heme b</name>
        <dbReference type="ChEBI" id="CHEBI:60344"/>
        <label>1</label>
    </ligand>
    <ligandPart>
        <name>Fe</name>
        <dbReference type="ChEBI" id="CHEBI:18248"/>
    </ligandPart>
</feature>
<keyword evidence="4 11" id="KW-0479">Metal-binding</keyword>
<dbReference type="Pfam" id="PF04526">
    <property type="entry name" value="DUF568"/>
    <property type="match status" value="1"/>
</dbReference>
<evidence type="ECO:0000313" key="17">
    <source>
        <dbReference type="EMBL" id="KAK3016111.1"/>
    </source>
</evidence>
<feature type="transmembrane region" description="Helical" evidence="13">
    <location>
        <begin position="206"/>
        <end position="224"/>
    </location>
</feature>
<dbReference type="InterPro" id="IPR006593">
    <property type="entry name" value="Cyt_b561/ferric_Rdtase_TM"/>
</dbReference>
<evidence type="ECO:0000256" key="4">
    <source>
        <dbReference type="ARBA" id="ARBA00022723"/>
    </source>
</evidence>
<feature type="domain" description="DOMON" evidence="15">
    <location>
        <begin position="42"/>
        <end position="156"/>
    </location>
</feature>
<evidence type="ECO:0000256" key="12">
    <source>
        <dbReference type="SAM" id="MobiDB-lite"/>
    </source>
</evidence>
<dbReference type="PANTHER" id="PTHR23130">
    <property type="entry name" value="CYTOCHROME B561 AND DOMON DOMAIN-CONTAINING PROTEIN"/>
    <property type="match status" value="1"/>
</dbReference>
<evidence type="ECO:0000259" key="16">
    <source>
        <dbReference type="PROSITE" id="PS50939"/>
    </source>
</evidence>
<feature type="transmembrane region" description="Helical" evidence="13">
    <location>
        <begin position="236"/>
        <end position="256"/>
    </location>
</feature>
<dbReference type="Gene3D" id="1.20.120.1770">
    <property type="match status" value="1"/>
</dbReference>
<feature type="domain" description="Cytochrome b561" evidence="16">
    <location>
        <begin position="162"/>
        <end position="364"/>
    </location>
</feature>
<dbReference type="InterPro" id="IPR045265">
    <property type="entry name" value="AIR12_DOMON"/>
</dbReference>
<feature type="transmembrane region" description="Helical" evidence="13">
    <location>
        <begin position="305"/>
        <end position="328"/>
    </location>
</feature>
<keyword evidence="8 10" id="KW-0472">Membrane</keyword>
<comment type="caution">
    <text evidence="17">The sequence shown here is derived from an EMBL/GenBank/DDBJ whole genome shotgun (WGS) entry which is preliminary data.</text>
</comment>
<dbReference type="InterPro" id="IPR017214">
    <property type="entry name" value="UCP037471"/>
</dbReference>
<evidence type="ECO:0000256" key="1">
    <source>
        <dbReference type="ARBA" id="ARBA00004141"/>
    </source>
</evidence>
<dbReference type="InterPro" id="IPR005018">
    <property type="entry name" value="DOMON_domain"/>
</dbReference>
<evidence type="ECO:0000256" key="5">
    <source>
        <dbReference type="ARBA" id="ARBA00022729"/>
    </source>
</evidence>
<feature type="transmembrane region" description="Helical" evidence="13">
    <location>
        <begin position="276"/>
        <end position="293"/>
    </location>
</feature>
<feature type="region of interest" description="Disordered" evidence="12">
    <location>
        <begin position="157"/>
        <end position="199"/>
    </location>
</feature>
<evidence type="ECO:0000256" key="6">
    <source>
        <dbReference type="ARBA" id="ARBA00022982"/>
    </source>
</evidence>
<dbReference type="EMBL" id="JAVXUP010001088">
    <property type="protein sequence ID" value="KAK3016111.1"/>
    <property type="molecule type" value="Genomic_DNA"/>
</dbReference>
<dbReference type="CDD" id="cd08760">
    <property type="entry name" value="Cyt_b561_FRRS1_like"/>
    <property type="match status" value="1"/>
</dbReference>
<keyword evidence="7 13" id="KW-1133">Transmembrane helix</keyword>
<dbReference type="PANTHER" id="PTHR23130:SF199">
    <property type="entry name" value="CYTOCHROME B561 AND DOMON DOMAIN-CONTAINING PROTEIN"/>
    <property type="match status" value="1"/>
</dbReference>
<gene>
    <name evidence="17" type="ORF">RJ639_006145</name>
</gene>
<evidence type="ECO:0000256" key="11">
    <source>
        <dbReference type="PIRSR" id="PIRSR037471-1"/>
    </source>
</evidence>
<reference evidence="17" key="1">
    <citation type="submission" date="2022-12" db="EMBL/GenBank/DDBJ databases">
        <title>Draft genome assemblies for two species of Escallonia (Escalloniales).</title>
        <authorList>
            <person name="Chanderbali A."/>
            <person name="Dervinis C."/>
            <person name="Anghel I."/>
            <person name="Soltis D."/>
            <person name="Soltis P."/>
            <person name="Zapata F."/>
        </authorList>
    </citation>
    <scope>NUCLEOTIDE SEQUENCE</scope>
    <source>
        <strain evidence="17">UCBG64.0493</strain>
        <tissue evidence="17">Leaf</tissue>
    </source>
</reference>
<evidence type="ECO:0000256" key="2">
    <source>
        <dbReference type="ARBA" id="ARBA00022448"/>
    </source>
</evidence>
<dbReference type="FunFam" id="1.20.120.1770:FF:000007">
    <property type="entry name" value="Cytochrome b561 and DOMON domain-containing protein"/>
    <property type="match status" value="1"/>
</dbReference>
<comment type="function">
    <text evidence="9">May act as a catecholamine-responsive trans-membrane electron transporter.</text>
</comment>
<dbReference type="GO" id="GO:0046872">
    <property type="term" value="F:metal ion binding"/>
    <property type="evidence" value="ECO:0007669"/>
    <property type="project" value="UniProtKB-KW"/>
</dbReference>
<comment type="subcellular location">
    <subcellularLocation>
        <location evidence="1">Membrane</location>
        <topology evidence="1">Multi-pass membrane protein</topology>
    </subcellularLocation>
</comment>
<feature type="transmembrane region" description="Helical" evidence="13">
    <location>
        <begin position="340"/>
        <end position="363"/>
    </location>
</feature>
<evidence type="ECO:0000256" key="10">
    <source>
        <dbReference type="PIRNR" id="PIRNR037471"/>
    </source>
</evidence>
<evidence type="ECO:0000256" key="13">
    <source>
        <dbReference type="SAM" id="Phobius"/>
    </source>
</evidence>
<feature type="signal peptide" evidence="14">
    <location>
        <begin position="1"/>
        <end position="23"/>
    </location>
</feature>
<proteinExistence type="predicted"/>